<proteinExistence type="predicted"/>
<dbReference type="PANTHER" id="PTHR34072:SF57">
    <property type="entry name" value="RNA-DIRECTED DNA POLYMERASE"/>
    <property type="match status" value="1"/>
</dbReference>
<organism evidence="2 3">
    <name type="scientific">Abrus precatorius</name>
    <name type="common">Indian licorice</name>
    <name type="synonym">Glycine abrus</name>
    <dbReference type="NCBI Taxonomy" id="3816"/>
    <lineage>
        <taxon>Eukaryota</taxon>
        <taxon>Viridiplantae</taxon>
        <taxon>Streptophyta</taxon>
        <taxon>Embryophyta</taxon>
        <taxon>Tracheophyta</taxon>
        <taxon>Spermatophyta</taxon>
        <taxon>Magnoliopsida</taxon>
        <taxon>eudicotyledons</taxon>
        <taxon>Gunneridae</taxon>
        <taxon>Pentapetalae</taxon>
        <taxon>rosids</taxon>
        <taxon>fabids</taxon>
        <taxon>Fabales</taxon>
        <taxon>Fabaceae</taxon>
        <taxon>Papilionoideae</taxon>
        <taxon>50 kb inversion clade</taxon>
        <taxon>NPAAA clade</taxon>
        <taxon>indigoferoid/millettioid clade</taxon>
        <taxon>Abreae</taxon>
        <taxon>Abrus</taxon>
    </lineage>
</organism>
<reference evidence="3" key="2">
    <citation type="submission" date="2025-08" db="UniProtKB">
        <authorList>
            <consortium name="RefSeq"/>
        </authorList>
    </citation>
    <scope>IDENTIFICATION</scope>
    <source>
        <tissue evidence="3">Young leaves</tissue>
    </source>
</reference>
<evidence type="ECO:0000259" key="1">
    <source>
        <dbReference type="Pfam" id="PF17919"/>
    </source>
</evidence>
<dbReference type="SUPFAM" id="SSF56672">
    <property type="entry name" value="DNA/RNA polymerases"/>
    <property type="match status" value="1"/>
</dbReference>
<sequence length="282" mass="32648">MSNRGIETDRAKIDVIVSLPYPTSMKEVRSFLGHASFYRRFIKDFSRIASPLSTLLQKDVDFIFDHTCKDVFDELKRSLTSTPIIQPLSWEILFELMCDALNFTVGVVLGQKVEKQPHVIVYASRTLDKAQKFDIEIKDRCDAENLVVDHLSRILQPLKDLSIRDTFLDDQLYHIGGHDPWYADLDAHNFCKTCGRCQRTGNISRQNEMLQLPLLFYKWVEAKATRTDDARVVVDFFGVMHNISTPYHPQTNGQAEISNQEIKQILEKTVQPNRKDWSLRLE</sequence>
<dbReference type="SUPFAM" id="SSF53098">
    <property type="entry name" value="Ribonuclease H-like"/>
    <property type="match status" value="1"/>
</dbReference>
<protein>
    <submittedName>
        <fullName evidence="3">Uncharacterized protein LOC113866898</fullName>
    </submittedName>
</protein>
<dbReference type="GO" id="GO:0003676">
    <property type="term" value="F:nucleic acid binding"/>
    <property type="evidence" value="ECO:0007669"/>
    <property type="project" value="InterPro"/>
</dbReference>
<dbReference type="PANTHER" id="PTHR34072">
    <property type="entry name" value="ENZYMATIC POLYPROTEIN-RELATED"/>
    <property type="match status" value="1"/>
</dbReference>
<accession>A0A8B8LM69</accession>
<dbReference type="OrthoDB" id="2020560at2759"/>
<dbReference type="InterPro" id="IPR012337">
    <property type="entry name" value="RNaseH-like_sf"/>
</dbReference>
<dbReference type="Pfam" id="PF17919">
    <property type="entry name" value="RT_RNaseH_2"/>
    <property type="match status" value="1"/>
</dbReference>
<dbReference type="Proteomes" id="UP000694853">
    <property type="component" value="Unplaced"/>
</dbReference>
<dbReference type="InterPro" id="IPR036397">
    <property type="entry name" value="RNaseH_sf"/>
</dbReference>
<dbReference type="FunFam" id="3.30.70.270:FF:000020">
    <property type="entry name" value="Transposon Tf2-6 polyprotein-like Protein"/>
    <property type="match status" value="1"/>
</dbReference>
<evidence type="ECO:0000313" key="3">
    <source>
        <dbReference type="RefSeq" id="XP_027357496.1"/>
    </source>
</evidence>
<dbReference type="Gene3D" id="3.30.70.270">
    <property type="match status" value="1"/>
</dbReference>
<dbReference type="KEGG" id="aprc:113866898"/>
<dbReference type="Gene3D" id="3.30.420.10">
    <property type="entry name" value="Ribonuclease H-like superfamily/Ribonuclease H"/>
    <property type="match status" value="1"/>
</dbReference>
<dbReference type="AlphaFoldDB" id="A0A8B8LM69"/>
<evidence type="ECO:0000313" key="2">
    <source>
        <dbReference type="Proteomes" id="UP000694853"/>
    </source>
</evidence>
<dbReference type="InterPro" id="IPR041577">
    <property type="entry name" value="RT_RNaseH_2"/>
</dbReference>
<dbReference type="RefSeq" id="XP_027357496.1">
    <property type="nucleotide sequence ID" value="XM_027501695.1"/>
</dbReference>
<feature type="domain" description="Reverse transcriptase/retrotransposon-derived protein RNase H-like" evidence="1">
    <location>
        <begin position="65"/>
        <end position="141"/>
    </location>
</feature>
<dbReference type="InterPro" id="IPR043502">
    <property type="entry name" value="DNA/RNA_pol_sf"/>
</dbReference>
<name>A0A8B8LM69_ABRPR</name>
<reference evidence="2" key="1">
    <citation type="journal article" date="2019" name="Toxins">
        <title>Detection of Abrin-Like and Prepropulchellin-Like Toxin Genes and Transcripts Using Whole Genome Sequencing and Full-Length Transcript Sequencing of Abrus precatorius.</title>
        <authorList>
            <person name="Hovde B.T."/>
            <person name="Daligault H.E."/>
            <person name="Hanschen E.R."/>
            <person name="Kunde Y.A."/>
            <person name="Johnson M.B."/>
            <person name="Starkenburg S.R."/>
            <person name="Johnson S.L."/>
        </authorList>
    </citation>
    <scope>NUCLEOTIDE SEQUENCE [LARGE SCALE GENOMIC DNA]</scope>
</reference>
<dbReference type="GeneID" id="113866898"/>
<dbReference type="InterPro" id="IPR043128">
    <property type="entry name" value="Rev_trsase/Diguanyl_cyclase"/>
</dbReference>
<keyword evidence="2" id="KW-1185">Reference proteome</keyword>
<gene>
    <name evidence="3" type="primary">LOC113866898</name>
</gene>